<reference evidence="1 2" key="1">
    <citation type="journal article" date="2019" name="Int. J. Syst. Evol. Microbiol.">
        <title>The Global Catalogue of Microorganisms (GCM) 10K type strain sequencing project: providing services to taxonomists for standard genome sequencing and annotation.</title>
        <authorList>
            <consortium name="The Broad Institute Genomics Platform"/>
            <consortium name="The Broad Institute Genome Sequencing Center for Infectious Disease"/>
            <person name="Wu L."/>
            <person name="Ma J."/>
        </authorList>
    </citation>
    <scope>NUCLEOTIDE SEQUENCE [LARGE SCALE GENOMIC DNA]</scope>
    <source>
        <strain evidence="1 2">JCM 14304</strain>
    </source>
</reference>
<evidence type="ECO:0000313" key="2">
    <source>
        <dbReference type="Proteomes" id="UP001500190"/>
    </source>
</evidence>
<proteinExistence type="predicted"/>
<accession>A0ABN2EM13</accession>
<protein>
    <submittedName>
        <fullName evidence="1">Uncharacterized protein</fullName>
    </submittedName>
</protein>
<name>A0ABN2EM13_9ACTN</name>
<gene>
    <name evidence="1" type="ORF">GCM10009742_72640</name>
</gene>
<comment type="caution">
    <text evidence="1">The sequence shown here is derived from an EMBL/GenBank/DDBJ whole genome shotgun (WGS) entry which is preliminary data.</text>
</comment>
<evidence type="ECO:0000313" key="1">
    <source>
        <dbReference type="EMBL" id="GAA1611328.1"/>
    </source>
</evidence>
<sequence length="136" mass="14449">MDTFVGAAVEGDAASAGTASAAAASPARPDRIRRYDMEASLRNRWRIATGGLPIATFGCCQELRTSRTASHETLGITRDSRGPFYAGHNTRTMSPVQAQHRPLHEHRLVFEALGLSLGASLSGSDPDPIRTGPPPP</sequence>
<organism evidence="1 2">
    <name type="scientific">Kribbella karoonensis</name>
    <dbReference type="NCBI Taxonomy" id="324851"/>
    <lineage>
        <taxon>Bacteria</taxon>
        <taxon>Bacillati</taxon>
        <taxon>Actinomycetota</taxon>
        <taxon>Actinomycetes</taxon>
        <taxon>Propionibacteriales</taxon>
        <taxon>Kribbellaceae</taxon>
        <taxon>Kribbella</taxon>
    </lineage>
</organism>
<dbReference type="EMBL" id="BAAAND010000012">
    <property type="protein sequence ID" value="GAA1611328.1"/>
    <property type="molecule type" value="Genomic_DNA"/>
</dbReference>
<dbReference type="Proteomes" id="UP001500190">
    <property type="component" value="Unassembled WGS sequence"/>
</dbReference>
<keyword evidence="2" id="KW-1185">Reference proteome</keyword>